<evidence type="ECO:0008006" key="2">
    <source>
        <dbReference type="Google" id="ProtNLM"/>
    </source>
</evidence>
<name>A0AAU7P966_9XANT</name>
<dbReference type="RefSeq" id="WP_349656333.1">
    <property type="nucleotide sequence ID" value="NZ_CP144460.1"/>
</dbReference>
<dbReference type="InterPro" id="IPR036691">
    <property type="entry name" value="Endo/exonu/phosph_ase_sf"/>
</dbReference>
<organism evidence="1">
    <name type="scientific">Xanthomonas sp. 10-10</name>
    <dbReference type="NCBI Taxonomy" id="3115848"/>
    <lineage>
        <taxon>Bacteria</taxon>
        <taxon>Pseudomonadati</taxon>
        <taxon>Pseudomonadota</taxon>
        <taxon>Gammaproteobacteria</taxon>
        <taxon>Lysobacterales</taxon>
        <taxon>Lysobacteraceae</taxon>
        <taxon>Xanthomonas</taxon>
    </lineage>
</organism>
<accession>A0AAU7P966</accession>
<proteinExistence type="predicted"/>
<sequence length="251" mass="27074">MRILFWNVQRLGTGTPGSKQKIMEQVVAEAFHLHNAEFAVLCEVTSDLELGGVTINKQVVTAKRSAKGTKAQLGYAAIDDELDESVLMRFNPPSFRDVFGTSPWKKGGGEFTKQSKRHVAFLGALNGVNLYVYHANASGKAAFLVGWVAEALHQLHNGSFVLMGDLNCEPAALILAMQESGSDLNSFNVSFNGDTHNAKVGVSKTYDYAVSGNNVATNVEVLNIAPAVANFSKSINPLDDISDHCPIIVTF</sequence>
<protein>
    <recommendedName>
        <fullName evidence="2">Endonuclease/exonuclease/phosphatase domain-containing protein</fullName>
    </recommendedName>
</protein>
<dbReference type="Gene3D" id="3.60.10.10">
    <property type="entry name" value="Endonuclease/exonuclease/phosphatase"/>
    <property type="match status" value="1"/>
</dbReference>
<evidence type="ECO:0000313" key="1">
    <source>
        <dbReference type="EMBL" id="XBS37743.1"/>
    </source>
</evidence>
<reference evidence="1" key="1">
    <citation type="submission" date="2024-02" db="EMBL/GenBank/DDBJ databases">
        <title>Complete genome sequence of Xanthomonas sp. 10-10.</title>
        <authorList>
            <person name="Biessy A."/>
            <person name="Ciotola M."/>
            <person name="Cadieux M."/>
            <person name="Soufiane B."/>
            <person name="Laforest M."/>
            <person name="Filion M."/>
        </authorList>
    </citation>
    <scope>NUCLEOTIDE SEQUENCE</scope>
    <source>
        <strain evidence="1">10-10</strain>
    </source>
</reference>
<dbReference type="EMBL" id="CP144460">
    <property type="protein sequence ID" value="XBS37743.1"/>
    <property type="molecule type" value="Genomic_DNA"/>
</dbReference>
<gene>
    <name evidence="1" type="ORF">VZ068_20435</name>
</gene>
<dbReference type="AlphaFoldDB" id="A0AAU7P966"/>
<dbReference type="SUPFAM" id="SSF56219">
    <property type="entry name" value="DNase I-like"/>
    <property type="match status" value="1"/>
</dbReference>